<gene>
    <name evidence="1" type="primary">ytzI</name>
    <name evidence="1" type="ORF">PJ311_11990</name>
</gene>
<organism evidence="1 2">
    <name type="scientific">Bacillus changyiensis</name>
    <dbReference type="NCBI Taxonomy" id="3004103"/>
    <lineage>
        <taxon>Bacteria</taxon>
        <taxon>Bacillati</taxon>
        <taxon>Bacillota</taxon>
        <taxon>Bacilli</taxon>
        <taxon>Bacillales</taxon>
        <taxon>Bacillaceae</taxon>
        <taxon>Bacillus</taxon>
    </lineage>
</organism>
<reference evidence="1 2" key="1">
    <citation type="submission" date="2023-01" db="EMBL/GenBank/DDBJ databases">
        <title>Bacillus changyiensis sp. nov., isolated from a coastal deposit.</title>
        <authorList>
            <person name="Xiao G."/>
            <person name="Lai Q."/>
            <person name="Hu Z."/>
            <person name="Shao Z."/>
        </authorList>
    </citation>
    <scope>NUCLEOTIDE SEQUENCE [LARGE SCALE GENOMIC DNA]</scope>
    <source>
        <strain evidence="1 2">CLL-7-23</strain>
    </source>
</reference>
<accession>A0ABT4X4V9</accession>
<dbReference type="RefSeq" id="WP_271341165.1">
    <property type="nucleotide sequence ID" value="NZ_JAQKAB010000007.1"/>
</dbReference>
<comment type="caution">
    <text evidence="1">The sequence shown here is derived from an EMBL/GenBank/DDBJ whole genome shotgun (WGS) entry which is preliminary data.</text>
</comment>
<evidence type="ECO:0000313" key="1">
    <source>
        <dbReference type="EMBL" id="MDA7027330.1"/>
    </source>
</evidence>
<dbReference type="EMBL" id="JAQKAB010000007">
    <property type="protein sequence ID" value="MDA7027330.1"/>
    <property type="molecule type" value="Genomic_DNA"/>
</dbReference>
<dbReference type="NCBIfam" id="NF033232">
    <property type="entry name" value="small_YtzI"/>
    <property type="match status" value="1"/>
</dbReference>
<name>A0ABT4X4V9_9BACI</name>
<sequence>MIFWIVLAILIFGAVLTISLVTTSKAYSYKHQIDPLPKRRHMQKEQSHQ</sequence>
<proteinExistence type="predicted"/>
<keyword evidence="2" id="KW-1185">Reference proteome</keyword>
<protein>
    <submittedName>
        <fullName evidence="1">YtzI protein</fullName>
    </submittedName>
</protein>
<dbReference type="InterPro" id="IPR047753">
    <property type="entry name" value="YtzI-like"/>
</dbReference>
<evidence type="ECO:0000313" key="2">
    <source>
        <dbReference type="Proteomes" id="UP001211894"/>
    </source>
</evidence>
<dbReference type="Proteomes" id="UP001211894">
    <property type="component" value="Unassembled WGS sequence"/>
</dbReference>